<name>A0A5E7VB63_PSEFL</name>
<dbReference type="Proteomes" id="UP000327191">
    <property type="component" value="Unassembled WGS sequence"/>
</dbReference>
<evidence type="ECO:0000313" key="1">
    <source>
        <dbReference type="EMBL" id="VVQ20901.1"/>
    </source>
</evidence>
<accession>A0A5E7VB63</accession>
<gene>
    <name evidence="1" type="ORF">PS938_04974</name>
</gene>
<sequence length="60" mass="6827">MLIKIEKASKPEGWNVWMNTWCVEFRSYAEALAFVSRLEARINAPHPLPGSTARLLLELA</sequence>
<organism evidence="1 2">
    <name type="scientific">Pseudomonas fluorescens</name>
    <dbReference type="NCBI Taxonomy" id="294"/>
    <lineage>
        <taxon>Bacteria</taxon>
        <taxon>Pseudomonadati</taxon>
        <taxon>Pseudomonadota</taxon>
        <taxon>Gammaproteobacteria</taxon>
        <taxon>Pseudomonadales</taxon>
        <taxon>Pseudomonadaceae</taxon>
        <taxon>Pseudomonas</taxon>
    </lineage>
</organism>
<protein>
    <submittedName>
        <fullName evidence="1">Uncharacterized protein</fullName>
    </submittedName>
</protein>
<proteinExistence type="predicted"/>
<reference evidence="1 2" key="1">
    <citation type="submission" date="2019-09" db="EMBL/GenBank/DDBJ databases">
        <authorList>
            <person name="Chandra G."/>
            <person name="Truman W A."/>
        </authorList>
    </citation>
    <scope>NUCLEOTIDE SEQUENCE [LARGE SCALE GENOMIC DNA]</scope>
    <source>
        <strain evidence="1">PS938</strain>
    </source>
</reference>
<dbReference type="EMBL" id="CABVJE010000025">
    <property type="protein sequence ID" value="VVQ20901.1"/>
    <property type="molecule type" value="Genomic_DNA"/>
</dbReference>
<dbReference type="AlphaFoldDB" id="A0A5E7VB63"/>
<dbReference type="RefSeq" id="WP_095945046.1">
    <property type="nucleotide sequence ID" value="NZ_CABVJE010000025.1"/>
</dbReference>
<evidence type="ECO:0000313" key="2">
    <source>
        <dbReference type="Proteomes" id="UP000327191"/>
    </source>
</evidence>
<dbReference type="OrthoDB" id="6914473at2"/>